<feature type="compositionally biased region" description="Basic residues" evidence="9">
    <location>
        <begin position="121"/>
        <end position="131"/>
    </location>
</feature>
<feature type="transmembrane region" description="Helical" evidence="8">
    <location>
        <begin position="382"/>
        <end position="403"/>
    </location>
</feature>
<keyword evidence="3" id="KW-1003">Cell membrane</keyword>
<dbReference type="GO" id="GO:0005254">
    <property type="term" value="F:chloride channel activity"/>
    <property type="evidence" value="ECO:0007669"/>
    <property type="project" value="TreeGrafter"/>
</dbReference>
<gene>
    <name evidence="12" type="ORF">EDS130_LOCUS4878</name>
</gene>
<dbReference type="Pfam" id="PF04547">
    <property type="entry name" value="Anoctamin"/>
    <property type="match status" value="1"/>
</dbReference>
<evidence type="ECO:0000256" key="4">
    <source>
        <dbReference type="ARBA" id="ARBA00022692"/>
    </source>
</evidence>
<feature type="region of interest" description="Disordered" evidence="9">
    <location>
        <begin position="101"/>
        <end position="138"/>
    </location>
</feature>
<dbReference type="GO" id="GO:0005886">
    <property type="term" value="C:plasma membrane"/>
    <property type="evidence" value="ECO:0007669"/>
    <property type="project" value="UniProtKB-SubCell"/>
</dbReference>
<dbReference type="InterPro" id="IPR007632">
    <property type="entry name" value="Anoctamin"/>
</dbReference>
<accession>A0A813SVV7</accession>
<feature type="transmembrane region" description="Helical" evidence="8">
    <location>
        <begin position="629"/>
        <end position="650"/>
    </location>
</feature>
<feature type="transmembrane region" description="Helical" evidence="8">
    <location>
        <begin position="580"/>
        <end position="601"/>
    </location>
</feature>
<comment type="subcellular location">
    <subcellularLocation>
        <location evidence="1">Cell membrane</location>
        <topology evidence="1">Multi-pass membrane protein</topology>
    </subcellularLocation>
    <subcellularLocation>
        <location evidence="8">Membrane</location>
        <topology evidence="8">Multi-pass membrane protein</topology>
    </subcellularLocation>
</comment>
<evidence type="ECO:0000313" key="12">
    <source>
        <dbReference type="EMBL" id="CAF0801482.1"/>
    </source>
</evidence>
<evidence type="ECO:0000256" key="8">
    <source>
        <dbReference type="RuleBase" id="RU280814"/>
    </source>
</evidence>
<evidence type="ECO:0000256" key="7">
    <source>
        <dbReference type="ARBA" id="ARBA00023180"/>
    </source>
</evidence>
<dbReference type="GO" id="GO:0046983">
    <property type="term" value="F:protein dimerization activity"/>
    <property type="evidence" value="ECO:0007669"/>
    <property type="project" value="InterPro"/>
</dbReference>
<dbReference type="EMBL" id="CAJNOJ010000013">
    <property type="protein sequence ID" value="CAF0801482.1"/>
    <property type="molecule type" value="Genomic_DNA"/>
</dbReference>
<feature type="transmembrane region" description="Helical" evidence="8">
    <location>
        <begin position="904"/>
        <end position="926"/>
    </location>
</feature>
<feature type="domain" description="Anoctamin transmembrane" evidence="10">
    <location>
        <begin position="365"/>
        <end position="947"/>
    </location>
</feature>
<name>A0A813SVV7_ADIRI</name>
<reference evidence="12" key="1">
    <citation type="submission" date="2021-02" db="EMBL/GenBank/DDBJ databases">
        <authorList>
            <person name="Nowell W R."/>
        </authorList>
    </citation>
    <scope>NUCLEOTIDE SEQUENCE</scope>
</reference>
<evidence type="ECO:0000259" key="10">
    <source>
        <dbReference type="Pfam" id="PF04547"/>
    </source>
</evidence>
<keyword evidence="6 8" id="KW-0472">Membrane</keyword>
<feature type="transmembrane region" description="Helical" evidence="8">
    <location>
        <begin position="533"/>
        <end position="559"/>
    </location>
</feature>
<evidence type="ECO:0000259" key="11">
    <source>
        <dbReference type="Pfam" id="PF16178"/>
    </source>
</evidence>
<organism evidence="12 13">
    <name type="scientific">Adineta ricciae</name>
    <name type="common">Rotifer</name>
    <dbReference type="NCBI Taxonomy" id="249248"/>
    <lineage>
        <taxon>Eukaryota</taxon>
        <taxon>Metazoa</taxon>
        <taxon>Spiralia</taxon>
        <taxon>Gnathifera</taxon>
        <taxon>Rotifera</taxon>
        <taxon>Eurotatoria</taxon>
        <taxon>Bdelloidea</taxon>
        <taxon>Adinetida</taxon>
        <taxon>Adinetidae</taxon>
        <taxon>Adineta</taxon>
    </lineage>
</organism>
<evidence type="ECO:0000256" key="3">
    <source>
        <dbReference type="ARBA" id="ARBA00022475"/>
    </source>
</evidence>
<evidence type="ECO:0000256" key="1">
    <source>
        <dbReference type="ARBA" id="ARBA00004651"/>
    </source>
</evidence>
<evidence type="ECO:0000256" key="6">
    <source>
        <dbReference type="ARBA" id="ARBA00023136"/>
    </source>
</evidence>
<feature type="domain" description="Anoctamin dimerisation" evidence="11">
    <location>
        <begin position="291"/>
        <end position="362"/>
    </location>
</feature>
<evidence type="ECO:0000313" key="13">
    <source>
        <dbReference type="Proteomes" id="UP000663852"/>
    </source>
</evidence>
<proteinExistence type="inferred from homology"/>
<dbReference type="OrthoDB" id="296386at2759"/>
<dbReference type="InterPro" id="IPR032394">
    <property type="entry name" value="Anoct_dimer"/>
</dbReference>
<feature type="transmembrane region" description="Helical" evidence="8">
    <location>
        <begin position="758"/>
        <end position="780"/>
    </location>
</feature>
<evidence type="ECO:0000256" key="5">
    <source>
        <dbReference type="ARBA" id="ARBA00022989"/>
    </source>
</evidence>
<dbReference type="PANTHER" id="PTHR12308:SF84">
    <property type="entry name" value="ANOCTAMIN"/>
    <property type="match status" value="1"/>
</dbReference>
<keyword evidence="5 8" id="KW-1133">Transmembrane helix</keyword>
<dbReference type="Proteomes" id="UP000663852">
    <property type="component" value="Unassembled WGS sequence"/>
</dbReference>
<evidence type="ECO:0000256" key="9">
    <source>
        <dbReference type="SAM" id="MobiDB-lite"/>
    </source>
</evidence>
<dbReference type="AlphaFoldDB" id="A0A813SVV7"/>
<feature type="transmembrane region" description="Helical" evidence="8">
    <location>
        <begin position="809"/>
        <end position="832"/>
    </location>
</feature>
<comment type="similarity">
    <text evidence="2 8">Belongs to the anoctamin family.</text>
</comment>
<feature type="domain" description="Anoctamin dimerisation" evidence="11">
    <location>
        <begin position="108"/>
        <end position="263"/>
    </location>
</feature>
<keyword evidence="4 8" id="KW-0812">Transmembrane</keyword>
<sequence length="1045" mass="122512">MSNKSGDSDFSGGGCRNLLRLRPVDWLEEADRQLYLTTPTAGNYHEGRPQQQQRRRIDFVLVYSLGVRDSIINKQRRQAFQQRLESVGFIIEEQDIVGGLESRHNNANDDDTNSESANHRIFGRNRSRRRRKSEELPHQQSVKRFVRLHAPFELLLELAEKTRMKLPIEIISIENNENRTSSVPKMPFDYLMSWLPFTQIDRTMFPPEQHYFLAEYDKTLRYRFEPLFDTLRGNSRDLYFTPAQRSRLVYDCLLRTPFDTTLESELEEQHVLHGTGDVKERRVLELEKIFTGSSTAAGIELLLRDQVYDDCYPLHAALLKRIEPHMIPSWIMMKGEHRNTFDRMKLWWYWSRISNVLKDQPINHIKDYFGEHVALYFSWLRWYIQMLILPCVLGLSVFFYGLWAMKHDVPTNDICHRLAHTVMCPRSHRQLWTLGEDCLYAKMAFLFDNKATVGYAAIVTVWSALFLPAWDVAEYQYQYEWDTFDLMDGNSGGGVNIDEPRPDFKRKVRTTRINPITGFVEQYMPARERCAKIASSFSVVAMMICLVLSFVFGVVLYRISIKATISSTHTPELVRRYSPYVASITGAFINLVVIIALSSLYERLAIWLTDYEIHRTEKDYENALTLKMFLFQFVNFYASIFYIAFIKPWFANPPGVESYKIGKYKTEECEASGCLAELSIQLLVILVGKQVINNLFEVGMVKFWTYFRRLLVHRNAFKQMRYRRHHTLHWYSKRPQEDDFMLERWTTTTLFYEYLELIIQYGFVTMFLVAFPLAPLCAFLNNIIEIRIDAHKFVCDVRRPVAKKVADIGIWRLIIAAISKLAILTNGLLIALTSDFVPRLVYQYSRSQNRTLTNYVNFTLSAYEINRLSATSLIKFNSTSTYCFYKDHRTPPWDSRPYQTNHDYYVIMVARLAFLIVFEHIVFVCLKLGEVLMPLLSKNVKQQIARKNFMVQTMHWGAHLYAKNPELIERDMQRIADVNHQHRQSNGGYELIYDVKRPIRQTPSSHAKSPQDEYRRPGSLKEMKADLTRALHTILSEDILDLGIR</sequence>
<protein>
    <recommendedName>
        <fullName evidence="8">Anoctamin</fullName>
    </recommendedName>
</protein>
<comment type="caution">
    <text evidence="8">Lacks conserved residue(s) required for the propagation of feature annotation.</text>
</comment>
<comment type="caution">
    <text evidence="12">The sequence shown here is derived from an EMBL/GenBank/DDBJ whole genome shotgun (WGS) entry which is preliminary data.</text>
</comment>
<dbReference type="PANTHER" id="PTHR12308">
    <property type="entry name" value="ANOCTAMIN"/>
    <property type="match status" value="1"/>
</dbReference>
<keyword evidence="7" id="KW-0325">Glycoprotein</keyword>
<dbReference type="Pfam" id="PF16178">
    <property type="entry name" value="Anoct_dimer"/>
    <property type="match status" value="2"/>
</dbReference>
<dbReference type="InterPro" id="IPR049452">
    <property type="entry name" value="Anoctamin_TM"/>
</dbReference>
<evidence type="ECO:0000256" key="2">
    <source>
        <dbReference type="ARBA" id="ARBA00009671"/>
    </source>
</evidence>